<gene>
    <name evidence="6" type="ORF">KL86DYS1_11033</name>
</gene>
<dbReference type="PANTHER" id="PTHR46193:SF18">
    <property type="entry name" value="HEXITOL PHOSPHATASE B"/>
    <property type="match status" value="1"/>
</dbReference>
<comment type="cofactor">
    <cofactor evidence="1">
        <name>Mg(2+)</name>
        <dbReference type="ChEBI" id="CHEBI:18420"/>
    </cofactor>
</comment>
<evidence type="ECO:0000256" key="1">
    <source>
        <dbReference type="ARBA" id="ARBA00001946"/>
    </source>
</evidence>
<dbReference type="Gene3D" id="1.10.150.240">
    <property type="entry name" value="Putative phosphatase, domain 2"/>
    <property type="match status" value="1"/>
</dbReference>
<keyword evidence="4" id="KW-0460">Magnesium</keyword>
<dbReference type="Gene3D" id="3.40.50.1000">
    <property type="entry name" value="HAD superfamily/HAD-like"/>
    <property type="match status" value="1"/>
</dbReference>
<keyword evidence="5" id="KW-0119">Carbohydrate metabolism</keyword>
<dbReference type="SFLD" id="SFLDS00003">
    <property type="entry name" value="Haloacid_Dehalogenase"/>
    <property type="match status" value="1"/>
</dbReference>
<proteinExistence type="inferred from homology"/>
<dbReference type="GO" id="GO:0003824">
    <property type="term" value="F:catalytic activity"/>
    <property type="evidence" value="ECO:0007669"/>
    <property type="project" value="UniProtKB-ARBA"/>
</dbReference>
<comment type="similarity">
    <text evidence="2">Belongs to the HAD-like hydrolase superfamily. CbbY/CbbZ/Gph/YieH family.</text>
</comment>
<dbReference type="InterPro" id="IPR036412">
    <property type="entry name" value="HAD-like_sf"/>
</dbReference>
<keyword evidence="3" id="KW-0479">Metal-binding</keyword>
<evidence type="ECO:0000256" key="4">
    <source>
        <dbReference type="ARBA" id="ARBA00022842"/>
    </source>
</evidence>
<organism evidence="6">
    <name type="scientific">uncultured Dysgonomonas sp</name>
    <dbReference type="NCBI Taxonomy" id="206096"/>
    <lineage>
        <taxon>Bacteria</taxon>
        <taxon>Pseudomonadati</taxon>
        <taxon>Bacteroidota</taxon>
        <taxon>Bacteroidia</taxon>
        <taxon>Bacteroidales</taxon>
        <taxon>Dysgonomonadaceae</taxon>
        <taxon>Dysgonomonas</taxon>
        <taxon>environmental samples</taxon>
    </lineage>
</organism>
<dbReference type="InterPro" id="IPR023198">
    <property type="entry name" value="PGP-like_dom2"/>
</dbReference>
<evidence type="ECO:0000256" key="2">
    <source>
        <dbReference type="ARBA" id="ARBA00006171"/>
    </source>
</evidence>
<dbReference type="RefSeq" id="WP_296938912.1">
    <property type="nucleotide sequence ID" value="NZ_LT599032.1"/>
</dbReference>
<dbReference type="EMBL" id="FLUM01000001">
    <property type="protein sequence ID" value="SBV94063.1"/>
    <property type="molecule type" value="Genomic_DNA"/>
</dbReference>
<name>A0A212J3P5_9BACT</name>
<dbReference type="AlphaFoldDB" id="A0A212J3P5"/>
<sequence length="219" mass="25142">MSFSGVIFDFNGTLFWDTKLHNKAWDIFLTKHDLYLSDEDKFSKMHGKNNRDLFISIFGGQLSDQQIIDYTMEKEMLYQELCLSTDMQLAPGVTGFLDFLKDENVPFTIATASGKENLDFYFEHLPLSKWFEYDKVVYNNGKIKGKPDPQIYQTALSVINKKPGEVIIFEDAVAGLQSARNAQAGKIIVVDSNDDDYTDWADCQIIKSFDEVDRTQIKR</sequence>
<dbReference type="SFLD" id="SFLDG01129">
    <property type="entry name" value="C1.5:_HAD__Beta-PGM__Phosphata"/>
    <property type="match status" value="1"/>
</dbReference>
<dbReference type="InterPro" id="IPR023214">
    <property type="entry name" value="HAD_sf"/>
</dbReference>
<dbReference type="SUPFAM" id="SSF56784">
    <property type="entry name" value="HAD-like"/>
    <property type="match status" value="1"/>
</dbReference>
<dbReference type="NCBIfam" id="TIGR01509">
    <property type="entry name" value="HAD-SF-IA-v3"/>
    <property type="match status" value="1"/>
</dbReference>
<dbReference type="InterPro" id="IPR006439">
    <property type="entry name" value="HAD-SF_hydro_IA"/>
</dbReference>
<dbReference type="InterPro" id="IPR051600">
    <property type="entry name" value="Beta-PGM-like"/>
</dbReference>
<evidence type="ECO:0000256" key="5">
    <source>
        <dbReference type="ARBA" id="ARBA00023277"/>
    </source>
</evidence>
<dbReference type="PANTHER" id="PTHR46193">
    <property type="entry name" value="6-PHOSPHOGLUCONATE PHOSPHATASE"/>
    <property type="match status" value="1"/>
</dbReference>
<evidence type="ECO:0000313" key="6">
    <source>
        <dbReference type="EMBL" id="SBV94063.1"/>
    </source>
</evidence>
<dbReference type="GO" id="GO:0046872">
    <property type="term" value="F:metal ion binding"/>
    <property type="evidence" value="ECO:0007669"/>
    <property type="project" value="UniProtKB-KW"/>
</dbReference>
<dbReference type="Pfam" id="PF00702">
    <property type="entry name" value="Hydrolase"/>
    <property type="match status" value="1"/>
</dbReference>
<dbReference type="CDD" id="cd07505">
    <property type="entry name" value="HAD_BPGM-like"/>
    <property type="match status" value="1"/>
</dbReference>
<evidence type="ECO:0000256" key="3">
    <source>
        <dbReference type="ARBA" id="ARBA00022723"/>
    </source>
</evidence>
<accession>A0A212J3P5</accession>
<protein>
    <submittedName>
        <fullName evidence="6">Uncharacterized protein</fullName>
    </submittedName>
</protein>
<reference evidence="6" key="1">
    <citation type="submission" date="2016-04" db="EMBL/GenBank/DDBJ databases">
        <authorList>
            <person name="Evans L.H."/>
            <person name="Alamgir A."/>
            <person name="Owens N."/>
            <person name="Weber N.D."/>
            <person name="Virtaneva K."/>
            <person name="Barbian K."/>
            <person name="Babar A."/>
            <person name="Rosenke K."/>
        </authorList>
    </citation>
    <scope>NUCLEOTIDE SEQUENCE</scope>
    <source>
        <strain evidence="6">86-1</strain>
    </source>
</reference>